<dbReference type="SUPFAM" id="SSF54001">
    <property type="entry name" value="Cysteine proteinases"/>
    <property type="match status" value="1"/>
</dbReference>
<feature type="compositionally biased region" description="Polar residues" evidence="2">
    <location>
        <begin position="374"/>
        <end position="383"/>
    </location>
</feature>
<dbReference type="GO" id="GO:0016579">
    <property type="term" value="P:protein deubiquitination"/>
    <property type="evidence" value="ECO:0007669"/>
    <property type="project" value="InterPro"/>
</dbReference>
<dbReference type="WBParaSite" id="TREG1_121950.1">
    <property type="protein sequence ID" value="TREG1_121950.1"/>
    <property type="gene ID" value="TREG1_121950"/>
</dbReference>
<dbReference type="PROSITE" id="PS50235">
    <property type="entry name" value="USP_3"/>
    <property type="match status" value="1"/>
</dbReference>
<keyword evidence="1" id="KW-0378">Hydrolase</keyword>
<reference evidence="4" key="1">
    <citation type="submission" date="2022-06" db="EMBL/GenBank/DDBJ databases">
        <authorList>
            <person name="Berger JAMES D."/>
            <person name="Berger JAMES D."/>
        </authorList>
    </citation>
    <scope>NUCLEOTIDE SEQUENCE [LARGE SCALE GENOMIC DNA]</scope>
</reference>
<keyword evidence="4" id="KW-1185">Reference proteome</keyword>
<comment type="catalytic activity">
    <reaction evidence="1">
        <text>Thiol-dependent hydrolysis of ester, thioester, amide, peptide and isopeptide bonds formed by the C-terminal Gly of ubiquitin (a 76-residue protein attached to proteins as an intracellular targeting signal).</text>
        <dbReference type="EC" id="3.4.19.12"/>
    </reaction>
</comment>
<proteinExistence type="inferred from homology"/>
<accession>A0AA85J0S8</accession>
<dbReference type="EC" id="3.4.19.12" evidence="1"/>
<dbReference type="AlphaFoldDB" id="A0AA85J0S8"/>
<dbReference type="GO" id="GO:0005634">
    <property type="term" value="C:nucleus"/>
    <property type="evidence" value="ECO:0007669"/>
    <property type="project" value="TreeGrafter"/>
</dbReference>
<sequence length="629" mass="70989">MGKKNRNKRESRQYFIQDNSKTVVNKNSKDTVSVKGLHNLGNTCYFNAGIQCLSRSPWLPELLFADEPRELTLTKPDGDSVSSLSISLPPMKCTLTEHFKEISSVLRPIQTPNSKTCSAATLSPTLLRSIFIERCPRFGGFRQHDSHEFIRSLLDCMKQEELTRWKKGILLKLNVNPKDIRDDEREAVRSWGKSASVATIVDRLFGGVLISTLECCCCGTVRPRFEPFLDLSLSILETNVPRHRQNESTGKQFSKGMTSSKQLRKKERKRKTQRQRKRQNFVNDRDTDNECLNRCSSESEFHETNVGQIEKANDHPRCTYNSHSSRRSSSSSMCAADEMKKGNCNTDQYDTAEVNTEEIENSVDLNDSDRSGEPLNQIQCDESISSDGNCADIEGSDRHDSVTSLQLVDNGCDENSKPTEANNTNTLLTIVDDLKKLHLDSSTPSQLLYDPDEVVQAIHYSRIPLGKNRYSSSGDNSTTSIYDCLSKYTAAEVLTGCNRLVCDVCSKRSIESEHKESNMETVNGEKKPDAPSVLQDVIKRDLIYKPPPILTIHLKRFQQLGVHVQKSQKRINFPIYLDLSPFCSVLTVFYSNQIRYRLYGVIEHTGQLSSGHYAAYVAVSKSDEDNSNN</sequence>
<dbReference type="InterPro" id="IPR001394">
    <property type="entry name" value="Peptidase_C19_UCH"/>
</dbReference>
<keyword evidence="1" id="KW-0833">Ubl conjugation pathway</keyword>
<dbReference type="Gene3D" id="3.90.70.10">
    <property type="entry name" value="Cysteine proteinases"/>
    <property type="match status" value="2"/>
</dbReference>
<dbReference type="GO" id="GO:0005829">
    <property type="term" value="C:cytosol"/>
    <property type="evidence" value="ECO:0007669"/>
    <property type="project" value="TreeGrafter"/>
</dbReference>
<reference evidence="5" key="2">
    <citation type="submission" date="2023-11" db="UniProtKB">
        <authorList>
            <consortium name="WormBaseParasite"/>
        </authorList>
    </citation>
    <scope>IDENTIFICATION</scope>
</reference>
<feature type="domain" description="USP" evidence="3">
    <location>
        <begin position="35"/>
        <end position="629"/>
    </location>
</feature>
<dbReference type="PROSITE" id="PS00972">
    <property type="entry name" value="USP_1"/>
    <property type="match status" value="1"/>
</dbReference>
<keyword evidence="1" id="KW-0788">Thiol protease</keyword>
<dbReference type="InterPro" id="IPR038765">
    <property type="entry name" value="Papain-like_cys_pep_sf"/>
</dbReference>
<dbReference type="PANTHER" id="PTHR24006">
    <property type="entry name" value="UBIQUITIN CARBOXYL-TERMINAL HYDROLASE"/>
    <property type="match status" value="1"/>
</dbReference>
<dbReference type="GO" id="GO:0006508">
    <property type="term" value="P:proteolysis"/>
    <property type="evidence" value="ECO:0007669"/>
    <property type="project" value="UniProtKB-KW"/>
</dbReference>
<name>A0AA85J0S8_TRIRE</name>
<dbReference type="InterPro" id="IPR050164">
    <property type="entry name" value="Peptidase_C19"/>
</dbReference>
<feature type="region of interest" description="Disordered" evidence="2">
    <location>
        <begin position="363"/>
        <end position="383"/>
    </location>
</feature>
<evidence type="ECO:0000313" key="4">
    <source>
        <dbReference type="Proteomes" id="UP000050795"/>
    </source>
</evidence>
<evidence type="ECO:0000256" key="1">
    <source>
        <dbReference type="RuleBase" id="RU366025"/>
    </source>
</evidence>
<dbReference type="PROSITE" id="PS00973">
    <property type="entry name" value="USP_2"/>
    <property type="match status" value="1"/>
</dbReference>
<protein>
    <recommendedName>
        <fullName evidence="1">Ubiquitin carboxyl-terminal hydrolase</fullName>
        <ecNumber evidence="1">3.4.19.12</ecNumber>
    </recommendedName>
</protein>
<evidence type="ECO:0000313" key="5">
    <source>
        <dbReference type="WBParaSite" id="TREG1_121950.1"/>
    </source>
</evidence>
<dbReference type="GO" id="GO:0004843">
    <property type="term" value="F:cysteine-type deubiquitinase activity"/>
    <property type="evidence" value="ECO:0007669"/>
    <property type="project" value="UniProtKB-UniRule"/>
</dbReference>
<dbReference type="InterPro" id="IPR028889">
    <property type="entry name" value="USP"/>
</dbReference>
<organism evidence="4 5">
    <name type="scientific">Trichobilharzia regenti</name>
    <name type="common">Nasal bird schistosome</name>
    <dbReference type="NCBI Taxonomy" id="157069"/>
    <lineage>
        <taxon>Eukaryota</taxon>
        <taxon>Metazoa</taxon>
        <taxon>Spiralia</taxon>
        <taxon>Lophotrochozoa</taxon>
        <taxon>Platyhelminthes</taxon>
        <taxon>Trematoda</taxon>
        <taxon>Digenea</taxon>
        <taxon>Strigeidida</taxon>
        <taxon>Schistosomatoidea</taxon>
        <taxon>Schistosomatidae</taxon>
        <taxon>Trichobilharzia</taxon>
    </lineage>
</organism>
<keyword evidence="1" id="KW-0645">Protease</keyword>
<feature type="region of interest" description="Disordered" evidence="2">
    <location>
        <begin position="242"/>
        <end position="283"/>
    </location>
</feature>
<dbReference type="Proteomes" id="UP000050795">
    <property type="component" value="Unassembled WGS sequence"/>
</dbReference>
<evidence type="ECO:0000259" key="3">
    <source>
        <dbReference type="PROSITE" id="PS50235"/>
    </source>
</evidence>
<dbReference type="Pfam" id="PF00443">
    <property type="entry name" value="UCH"/>
    <property type="match status" value="1"/>
</dbReference>
<dbReference type="PANTHER" id="PTHR24006:SF781">
    <property type="entry name" value="LD34905P"/>
    <property type="match status" value="1"/>
</dbReference>
<evidence type="ECO:0000256" key="2">
    <source>
        <dbReference type="SAM" id="MobiDB-lite"/>
    </source>
</evidence>
<dbReference type="InterPro" id="IPR018200">
    <property type="entry name" value="USP_CS"/>
</dbReference>
<feature type="region of interest" description="Disordered" evidence="2">
    <location>
        <begin position="306"/>
        <end position="334"/>
    </location>
</feature>
<comment type="similarity">
    <text evidence="1">Belongs to the peptidase C19 family.</text>
</comment>
<feature type="compositionally biased region" description="Basic residues" evidence="2">
    <location>
        <begin position="262"/>
        <end position="279"/>
    </location>
</feature>
<feature type="compositionally biased region" description="Polar residues" evidence="2">
    <location>
        <begin position="247"/>
        <end position="260"/>
    </location>
</feature>